<comment type="caution">
    <text evidence="3">The sequence shown here is derived from an EMBL/GenBank/DDBJ whole genome shotgun (WGS) entry which is preliminary data.</text>
</comment>
<dbReference type="Pfam" id="PF02518">
    <property type="entry name" value="HATPase_c"/>
    <property type="match status" value="1"/>
</dbReference>
<dbReference type="InterPro" id="IPR050267">
    <property type="entry name" value="Anti-sigma-factor_SerPK"/>
</dbReference>
<keyword evidence="1" id="KW-0723">Serine/threonine-protein kinase</keyword>
<feature type="domain" description="Histidine kinase/HSP90-like ATPase" evidence="2">
    <location>
        <begin position="2"/>
        <end position="89"/>
    </location>
</feature>
<dbReference type="Proteomes" id="UP001501072">
    <property type="component" value="Unassembled WGS sequence"/>
</dbReference>
<reference evidence="4" key="1">
    <citation type="journal article" date="2019" name="Int. J. Syst. Evol. Microbiol.">
        <title>The Global Catalogue of Microorganisms (GCM) 10K type strain sequencing project: providing services to taxonomists for standard genome sequencing and annotation.</title>
        <authorList>
            <consortium name="The Broad Institute Genomics Platform"/>
            <consortium name="The Broad Institute Genome Sequencing Center for Infectious Disease"/>
            <person name="Wu L."/>
            <person name="Ma J."/>
        </authorList>
    </citation>
    <scope>NUCLEOTIDE SEQUENCE [LARGE SCALE GENOMIC DNA]</scope>
    <source>
        <strain evidence="4">JCM 11269</strain>
    </source>
</reference>
<protein>
    <recommendedName>
        <fullName evidence="2">Histidine kinase/HSP90-like ATPase domain-containing protein</fullName>
    </recommendedName>
</protein>
<dbReference type="PANTHER" id="PTHR35526:SF3">
    <property type="entry name" value="ANTI-SIGMA-F FACTOR RSBW"/>
    <property type="match status" value="1"/>
</dbReference>
<dbReference type="InterPro" id="IPR036890">
    <property type="entry name" value="HATPase_C_sf"/>
</dbReference>
<dbReference type="Gene3D" id="3.30.565.10">
    <property type="entry name" value="Histidine kinase-like ATPase, C-terminal domain"/>
    <property type="match status" value="1"/>
</dbReference>
<evidence type="ECO:0000313" key="3">
    <source>
        <dbReference type="EMBL" id="GAA1004165.1"/>
    </source>
</evidence>
<dbReference type="SUPFAM" id="SSF55874">
    <property type="entry name" value="ATPase domain of HSP90 chaperone/DNA topoisomerase II/histidine kinase"/>
    <property type="match status" value="1"/>
</dbReference>
<proteinExistence type="predicted"/>
<evidence type="ECO:0000313" key="4">
    <source>
        <dbReference type="Proteomes" id="UP001501072"/>
    </source>
</evidence>
<evidence type="ECO:0000259" key="2">
    <source>
        <dbReference type="Pfam" id="PF02518"/>
    </source>
</evidence>
<name>A0ABP4DD44_9ACTN</name>
<sequence>MLIVSELWTNALLHSGTSEITLSIKVQNGFLHVIVDDGMPGFPVSKAADEEALSGRGLALVDALAKEHGGEWGTTEDGTATWCTLALPQETAS</sequence>
<dbReference type="CDD" id="cd16936">
    <property type="entry name" value="HATPase_RsbW-like"/>
    <property type="match status" value="1"/>
</dbReference>
<dbReference type="EMBL" id="BAAAHU010000003">
    <property type="protein sequence ID" value="GAA1004165.1"/>
    <property type="molecule type" value="Genomic_DNA"/>
</dbReference>
<keyword evidence="1" id="KW-0808">Transferase</keyword>
<keyword evidence="1" id="KW-0418">Kinase</keyword>
<evidence type="ECO:0000256" key="1">
    <source>
        <dbReference type="ARBA" id="ARBA00022527"/>
    </source>
</evidence>
<gene>
    <name evidence="3" type="ORF">GCM10009564_05500</name>
</gene>
<dbReference type="InterPro" id="IPR003594">
    <property type="entry name" value="HATPase_dom"/>
</dbReference>
<accession>A0ABP4DD44</accession>
<organism evidence="3 4">
    <name type="scientific">Streptomyces thermogriseus</name>
    <dbReference type="NCBI Taxonomy" id="75292"/>
    <lineage>
        <taxon>Bacteria</taxon>
        <taxon>Bacillati</taxon>
        <taxon>Actinomycetota</taxon>
        <taxon>Actinomycetes</taxon>
        <taxon>Kitasatosporales</taxon>
        <taxon>Streptomycetaceae</taxon>
        <taxon>Streptomyces</taxon>
    </lineage>
</organism>
<dbReference type="PANTHER" id="PTHR35526">
    <property type="entry name" value="ANTI-SIGMA-F FACTOR RSBW-RELATED"/>
    <property type="match status" value="1"/>
</dbReference>
<keyword evidence="4" id="KW-1185">Reference proteome</keyword>